<evidence type="ECO:0000313" key="5">
    <source>
        <dbReference type="Proteomes" id="UP000054869"/>
    </source>
</evidence>
<gene>
    <name evidence="4" type="ORF">Llan_1037</name>
</gene>
<dbReference type="PANTHER" id="PTHR42901">
    <property type="entry name" value="ALCOHOL DEHYDROGENASE"/>
    <property type="match status" value="1"/>
</dbReference>
<dbReference type="InterPro" id="IPR002347">
    <property type="entry name" value="SDR_fam"/>
</dbReference>
<dbReference type="OrthoDB" id="7301144at2"/>
<reference evidence="4 5" key="1">
    <citation type="submission" date="2015-11" db="EMBL/GenBank/DDBJ databases">
        <title>Genomic analysis of 38 Legionella species identifies large and diverse effector repertoires.</title>
        <authorList>
            <person name="Burstein D."/>
            <person name="Amaro F."/>
            <person name="Zusman T."/>
            <person name="Lifshitz Z."/>
            <person name="Cohen O."/>
            <person name="Gilbert J.A."/>
            <person name="Pupko T."/>
            <person name="Shuman H.A."/>
            <person name="Segal G."/>
        </authorList>
    </citation>
    <scope>NUCLEOTIDE SEQUENCE [LARGE SCALE GENOMIC DNA]</scope>
    <source>
        <strain evidence="4 5">ATCC 49751</strain>
    </source>
</reference>
<dbReference type="PIRSF" id="PIRSF000126">
    <property type="entry name" value="11-beta-HSD1"/>
    <property type="match status" value="1"/>
</dbReference>
<evidence type="ECO:0000313" key="4">
    <source>
        <dbReference type="EMBL" id="KTD22796.1"/>
    </source>
</evidence>
<dbReference type="InterPro" id="IPR036291">
    <property type="entry name" value="NAD(P)-bd_dom_sf"/>
</dbReference>
<dbReference type="PANTHER" id="PTHR42901:SF1">
    <property type="entry name" value="ALCOHOL DEHYDROGENASE"/>
    <property type="match status" value="1"/>
</dbReference>
<accession>A0A0W0VRL3</accession>
<dbReference type="RefSeq" id="WP_028374101.1">
    <property type="nucleotide sequence ID" value="NZ_CAAAJD010000022.1"/>
</dbReference>
<dbReference type="SUPFAM" id="SSF51735">
    <property type="entry name" value="NAD(P)-binding Rossmann-fold domains"/>
    <property type="match status" value="1"/>
</dbReference>
<dbReference type="GO" id="GO:0016491">
    <property type="term" value="F:oxidoreductase activity"/>
    <property type="evidence" value="ECO:0007669"/>
    <property type="project" value="UniProtKB-KW"/>
</dbReference>
<keyword evidence="2" id="KW-0560">Oxidoreductase</keyword>
<evidence type="ECO:0000256" key="1">
    <source>
        <dbReference type="ARBA" id="ARBA00006484"/>
    </source>
</evidence>
<dbReference type="PRINTS" id="PR00080">
    <property type="entry name" value="SDRFAMILY"/>
</dbReference>
<dbReference type="PRINTS" id="PR00081">
    <property type="entry name" value="GDHRDH"/>
</dbReference>
<dbReference type="STRING" id="45067.Llan_1037"/>
<dbReference type="PATRIC" id="fig|45067.4.peg.1085"/>
<evidence type="ECO:0000256" key="2">
    <source>
        <dbReference type="ARBA" id="ARBA00023002"/>
    </source>
</evidence>
<organism evidence="4 5">
    <name type="scientific">Legionella lansingensis</name>
    <dbReference type="NCBI Taxonomy" id="45067"/>
    <lineage>
        <taxon>Bacteria</taxon>
        <taxon>Pseudomonadati</taxon>
        <taxon>Pseudomonadota</taxon>
        <taxon>Gammaproteobacteria</taxon>
        <taxon>Legionellales</taxon>
        <taxon>Legionellaceae</taxon>
        <taxon>Legionella</taxon>
    </lineage>
</organism>
<dbReference type="Proteomes" id="UP000054869">
    <property type="component" value="Unassembled WGS sequence"/>
</dbReference>
<name>A0A0W0VRL3_9GAMM</name>
<dbReference type="Pfam" id="PF00106">
    <property type="entry name" value="adh_short"/>
    <property type="match status" value="1"/>
</dbReference>
<sequence>MITLITGASKGIGHALAFEFAKHGHDLLISARNQTLLQDLATSVKQQYAVNVNCIGMDLGLSNSASQLIERIETEGYEIDCLVNNAGVGYLGDFVDMDPHYLNQMLQLNMVTVSELTRYFAKKFIEAGRGKILQVSSTAAFQPGPFMAAYYASKAYVASLSEGLAYELKDTGVNISILCPGPTQTEFFHAASMDESFLARGVLGVMSAEKVAKLAYRGLQKNKLFIIPGFINKTLAYSAAISPFRISRRITAFLHGGRKKSE</sequence>
<comment type="caution">
    <text evidence="4">The sequence shown here is derived from an EMBL/GenBank/DDBJ whole genome shotgun (WGS) entry which is preliminary data.</text>
</comment>
<dbReference type="eggNOG" id="COG0300">
    <property type="taxonomic scope" value="Bacteria"/>
</dbReference>
<dbReference type="EMBL" id="LNYI01000021">
    <property type="protein sequence ID" value="KTD22796.1"/>
    <property type="molecule type" value="Genomic_DNA"/>
</dbReference>
<dbReference type="AlphaFoldDB" id="A0A0W0VRL3"/>
<evidence type="ECO:0000256" key="3">
    <source>
        <dbReference type="RuleBase" id="RU000363"/>
    </source>
</evidence>
<dbReference type="Gene3D" id="3.40.50.720">
    <property type="entry name" value="NAD(P)-binding Rossmann-like Domain"/>
    <property type="match status" value="1"/>
</dbReference>
<protein>
    <submittedName>
        <fullName evidence="4">Short chain dehydrogenase</fullName>
    </submittedName>
</protein>
<proteinExistence type="inferred from homology"/>
<comment type="similarity">
    <text evidence="1 3">Belongs to the short-chain dehydrogenases/reductases (SDR) family.</text>
</comment>
<keyword evidence="5" id="KW-1185">Reference proteome</keyword>